<dbReference type="PANTHER" id="PTHR34265">
    <property type="entry name" value="TYPE III PANTOTHENATE KINASE"/>
    <property type="match status" value="1"/>
</dbReference>
<dbReference type="InterPro" id="IPR004619">
    <property type="entry name" value="Type_III_PanK"/>
</dbReference>
<dbReference type="RefSeq" id="WP_347286341.1">
    <property type="nucleotide sequence ID" value="NZ_JAUZQE010000003.1"/>
</dbReference>
<evidence type="ECO:0000256" key="4">
    <source>
        <dbReference type="ARBA" id="ARBA00005225"/>
    </source>
</evidence>
<evidence type="ECO:0000256" key="9">
    <source>
        <dbReference type="ARBA" id="ARBA00022741"/>
    </source>
</evidence>
<evidence type="ECO:0000256" key="12">
    <source>
        <dbReference type="ARBA" id="ARBA00022958"/>
    </source>
</evidence>
<name>A0ABU1D2X2_9BURK</name>
<dbReference type="EMBL" id="JAUZQE010000003">
    <property type="protein sequence ID" value="MDR4124786.1"/>
    <property type="molecule type" value="Genomic_DNA"/>
</dbReference>
<evidence type="ECO:0000256" key="1">
    <source>
        <dbReference type="ARBA" id="ARBA00001206"/>
    </source>
</evidence>
<evidence type="ECO:0000313" key="18">
    <source>
        <dbReference type="Proteomes" id="UP001232156"/>
    </source>
</evidence>
<evidence type="ECO:0000256" key="14">
    <source>
        <dbReference type="ARBA" id="ARBA00038036"/>
    </source>
</evidence>
<evidence type="ECO:0000256" key="13">
    <source>
        <dbReference type="ARBA" id="ARBA00022993"/>
    </source>
</evidence>
<evidence type="ECO:0000256" key="16">
    <source>
        <dbReference type="HAMAP-Rule" id="MF_01274"/>
    </source>
</evidence>
<comment type="caution">
    <text evidence="16">Lacks conserved residue(s) required for the propagation of feature annotation.</text>
</comment>
<evidence type="ECO:0000256" key="10">
    <source>
        <dbReference type="ARBA" id="ARBA00022777"/>
    </source>
</evidence>
<dbReference type="NCBIfam" id="TIGR00671">
    <property type="entry name" value="baf"/>
    <property type="match status" value="1"/>
</dbReference>
<evidence type="ECO:0000256" key="15">
    <source>
        <dbReference type="ARBA" id="ARBA00040883"/>
    </source>
</evidence>
<feature type="binding site" evidence="16">
    <location>
        <position position="100"/>
    </location>
    <ligand>
        <name>substrate</name>
    </ligand>
</feature>
<organism evidence="17 18">
    <name type="scientific">Yanghanlia caeni</name>
    <dbReference type="NCBI Taxonomy" id="3064283"/>
    <lineage>
        <taxon>Bacteria</taxon>
        <taxon>Pseudomonadati</taxon>
        <taxon>Pseudomonadota</taxon>
        <taxon>Betaproteobacteria</taxon>
        <taxon>Burkholderiales</taxon>
        <taxon>Alcaligenaceae</taxon>
        <taxon>Yanghanlia</taxon>
    </lineage>
</organism>
<dbReference type="Gene3D" id="3.30.420.40">
    <property type="match status" value="2"/>
</dbReference>
<evidence type="ECO:0000256" key="11">
    <source>
        <dbReference type="ARBA" id="ARBA00022840"/>
    </source>
</evidence>
<keyword evidence="18" id="KW-1185">Reference proteome</keyword>
<keyword evidence="8 16" id="KW-0808">Transferase</keyword>
<protein>
    <recommendedName>
        <fullName evidence="15 16">Type III pantothenate kinase</fullName>
        <ecNumber evidence="6 16">2.7.1.33</ecNumber>
    </recommendedName>
    <alternativeName>
        <fullName evidence="16">PanK-III</fullName>
    </alternativeName>
    <alternativeName>
        <fullName evidence="16">Pantothenic acid kinase</fullName>
    </alternativeName>
</protein>
<dbReference type="HAMAP" id="MF_01274">
    <property type="entry name" value="Pantothen_kinase_3"/>
    <property type="match status" value="1"/>
</dbReference>
<keyword evidence="11 16" id="KW-0067">ATP-binding</keyword>
<comment type="subunit">
    <text evidence="5 16">Homodimer.</text>
</comment>
<sequence>MSTHDTTLLIDAGNTRVKFGLLVRGAAQREPLSLALAHAELDRLPEWLATLPAQPVAGVGVNVAGEALARRIDALLERHCGTPSRWVRSSTRAAGVLNLYDEPVQLGSDRWVALLGLAARTHHAAVLASFGTATTIDTLGPVQSTLQPEGVRRFEGGLILPGPDLMLRSLANGTAQLPYAEGDVTALPRNTHAAIRSGVAAAQAGAVLRQWQVAHEALQVAPQLYCTGGGWPLVADEVKTGLARCRAAARLAPEAVHWLDAPVLDGLASLACETAAKSASHTAGNGA</sequence>
<feature type="active site" description="Proton acceptor" evidence="16">
    <location>
        <position position="109"/>
    </location>
</feature>
<comment type="function">
    <text evidence="16">Catalyzes the phosphorylation of pantothenate (Pan), the first step in CoA biosynthesis.</text>
</comment>
<comment type="caution">
    <text evidence="17">The sequence shown here is derived from an EMBL/GenBank/DDBJ whole genome shotgun (WGS) entry which is preliminary data.</text>
</comment>
<comment type="similarity">
    <text evidence="14 16">Belongs to the type III pantothenate kinase family.</text>
</comment>
<feature type="binding site" evidence="16">
    <location>
        <begin position="107"/>
        <end position="110"/>
    </location>
    <ligand>
        <name>substrate</name>
    </ligand>
</feature>
<keyword evidence="13 16" id="KW-0173">Coenzyme A biosynthesis</keyword>
<evidence type="ECO:0000256" key="8">
    <source>
        <dbReference type="ARBA" id="ARBA00022679"/>
    </source>
</evidence>
<evidence type="ECO:0000256" key="7">
    <source>
        <dbReference type="ARBA" id="ARBA00022490"/>
    </source>
</evidence>
<comment type="cofactor">
    <cofactor evidence="16">
        <name>NH4(+)</name>
        <dbReference type="ChEBI" id="CHEBI:28938"/>
    </cofactor>
    <cofactor evidence="16">
        <name>K(+)</name>
        <dbReference type="ChEBI" id="CHEBI:29103"/>
    </cofactor>
    <text evidence="16">A monovalent cation. Ammonium or potassium.</text>
</comment>
<feature type="binding site" evidence="16">
    <location>
        <position position="191"/>
    </location>
    <ligand>
        <name>substrate</name>
    </ligand>
</feature>
<reference evidence="17 18" key="1">
    <citation type="submission" date="2023-08" db="EMBL/GenBank/DDBJ databases">
        <title>Alcaligenaceae gen. nov., a novel taxon isolated from the sludge of Yixing Pesticide Factory.</title>
        <authorList>
            <person name="Ruan L."/>
        </authorList>
    </citation>
    <scope>NUCLEOTIDE SEQUENCE [LARGE SCALE GENOMIC DNA]</scope>
    <source>
        <strain evidence="17 18">LG-2</strain>
    </source>
</reference>
<comment type="cofactor">
    <cofactor evidence="2">
        <name>K(+)</name>
        <dbReference type="ChEBI" id="CHEBI:29103"/>
    </cofactor>
</comment>
<comment type="pathway">
    <text evidence="4 16">Cofactor biosynthesis; coenzyme A biosynthesis; CoA from (R)-pantothenate: step 1/5.</text>
</comment>
<feature type="binding site" evidence="16">
    <location>
        <begin position="11"/>
        <end position="18"/>
    </location>
    <ligand>
        <name>ATP</name>
        <dbReference type="ChEBI" id="CHEBI:30616"/>
    </ligand>
</feature>
<gene>
    <name evidence="16" type="primary">coaX</name>
    <name evidence="17" type="ORF">Q8947_02155</name>
</gene>
<evidence type="ECO:0000256" key="5">
    <source>
        <dbReference type="ARBA" id="ARBA00011738"/>
    </source>
</evidence>
<evidence type="ECO:0000256" key="3">
    <source>
        <dbReference type="ARBA" id="ARBA00004496"/>
    </source>
</evidence>
<keyword evidence="10 16" id="KW-0418">Kinase</keyword>
<accession>A0ABU1D2X2</accession>
<keyword evidence="9 16" id="KW-0547">Nucleotide-binding</keyword>
<dbReference type="EC" id="2.7.1.33" evidence="6 16"/>
<evidence type="ECO:0000256" key="2">
    <source>
        <dbReference type="ARBA" id="ARBA00001958"/>
    </source>
</evidence>
<feature type="binding site" evidence="16">
    <location>
        <position position="132"/>
    </location>
    <ligand>
        <name>ATP</name>
        <dbReference type="ChEBI" id="CHEBI:30616"/>
    </ligand>
</feature>
<proteinExistence type="inferred from homology"/>
<keyword evidence="12 16" id="KW-0630">Potassium</keyword>
<dbReference type="CDD" id="cd24015">
    <property type="entry name" value="ASKHA_NBD_PanK-III"/>
    <property type="match status" value="1"/>
</dbReference>
<evidence type="ECO:0000313" key="17">
    <source>
        <dbReference type="EMBL" id="MDR4124786.1"/>
    </source>
</evidence>
<comment type="catalytic activity">
    <reaction evidence="1 16">
        <text>(R)-pantothenate + ATP = (R)-4'-phosphopantothenate + ADP + H(+)</text>
        <dbReference type="Rhea" id="RHEA:16373"/>
        <dbReference type="ChEBI" id="CHEBI:10986"/>
        <dbReference type="ChEBI" id="CHEBI:15378"/>
        <dbReference type="ChEBI" id="CHEBI:29032"/>
        <dbReference type="ChEBI" id="CHEBI:30616"/>
        <dbReference type="ChEBI" id="CHEBI:456216"/>
        <dbReference type="EC" id="2.7.1.33"/>
    </reaction>
</comment>
<dbReference type="Pfam" id="PF03309">
    <property type="entry name" value="Pan_kinase"/>
    <property type="match status" value="1"/>
</dbReference>
<dbReference type="Proteomes" id="UP001232156">
    <property type="component" value="Unassembled WGS sequence"/>
</dbReference>
<comment type="subcellular location">
    <subcellularLocation>
        <location evidence="3 16">Cytoplasm</location>
    </subcellularLocation>
</comment>
<dbReference type="PANTHER" id="PTHR34265:SF1">
    <property type="entry name" value="TYPE III PANTOTHENATE KINASE"/>
    <property type="match status" value="1"/>
</dbReference>
<dbReference type="GO" id="GO:0004594">
    <property type="term" value="F:pantothenate kinase activity"/>
    <property type="evidence" value="ECO:0007669"/>
    <property type="project" value="UniProtKB-EC"/>
</dbReference>
<dbReference type="InterPro" id="IPR043129">
    <property type="entry name" value="ATPase_NBD"/>
</dbReference>
<keyword evidence="7 16" id="KW-0963">Cytoplasm</keyword>
<dbReference type="SUPFAM" id="SSF53067">
    <property type="entry name" value="Actin-like ATPase domain"/>
    <property type="match status" value="2"/>
</dbReference>
<evidence type="ECO:0000256" key="6">
    <source>
        <dbReference type="ARBA" id="ARBA00012102"/>
    </source>
</evidence>